<evidence type="ECO:0000256" key="1">
    <source>
        <dbReference type="SAM" id="Coils"/>
    </source>
</evidence>
<dbReference type="Gene3D" id="1.10.287.620">
    <property type="entry name" value="Helix Hairpins"/>
    <property type="match status" value="1"/>
</dbReference>
<keyword evidence="3" id="KW-1185">Reference proteome</keyword>
<feature type="coiled-coil region" evidence="1">
    <location>
        <begin position="275"/>
        <end position="309"/>
    </location>
</feature>
<dbReference type="PROSITE" id="PS51257">
    <property type="entry name" value="PROKAR_LIPOPROTEIN"/>
    <property type="match status" value="1"/>
</dbReference>
<feature type="coiled-coil region" evidence="1">
    <location>
        <begin position="183"/>
        <end position="231"/>
    </location>
</feature>
<evidence type="ECO:0000313" key="3">
    <source>
        <dbReference type="Proteomes" id="UP000664417"/>
    </source>
</evidence>
<evidence type="ECO:0000313" key="2">
    <source>
        <dbReference type="EMBL" id="MBO1319537.1"/>
    </source>
</evidence>
<dbReference type="RefSeq" id="WP_207859444.1">
    <property type="nucleotide sequence ID" value="NZ_JAFREP010000013.1"/>
</dbReference>
<proteinExistence type="predicted"/>
<sequence>MMYRYVVLVILVALGCPALAEEQGLRIPVKKVLELRNGDLKAVLHSVVFLRDATVCNIEIENLNLPWAEVRFDHPKGRTPCYAYQQGEKIRVVDVVSSLPYDRATKSFFHKLKMGETAQVQLVFPPLAFAPFDLRGGRQRTTHDGSIEFWNIDPLSLLHHREFDRKKEALKLKTELSQAHTSVGTLQKELDTARTDLTQAQQQTQQLQRQKRRLQQTIADQKVQLKRERTTPLTLKEYFRAIEQDFKREFAKFQQHQSSRTQSSQKDAADFYRNVETYFAQMRQAKEELSQAQEELKSAQFSIQEKDGQLRDLELQLDVSNGRLSDYQTWSSAGGVSLLCLLGFCAFGMVRMRNSQSQMRLLQSHSESSYEEKESEVRELRQQLTLLEAATQGNDRSLKDVEEIRHLQERVLELEQEIAMLHEVYETGRDEDAKQEQHHLQLQDRQLRLEELRLSTAREKSAKEQQRLLEKQAHSQRMAEKEQEITLQKAQAERALFERLQEFAQLPLEKFLAFFAQKLEQVTEAEFQGKNHTGLLELYLNLKKSFERNGLISLERLEEVTPDVQRINQIETIMDLYGEKIRKVKQDGLLDDEEQLMKVEYWIRLRDKDIQELEGVG</sequence>
<comment type="caution">
    <text evidence="2">The sequence shown here is derived from an EMBL/GenBank/DDBJ whole genome shotgun (WGS) entry which is preliminary data.</text>
</comment>
<gene>
    <name evidence="2" type="ORF">J3U88_13765</name>
</gene>
<organism evidence="2 3">
    <name type="scientific">Acanthopleuribacter pedis</name>
    <dbReference type="NCBI Taxonomy" id="442870"/>
    <lineage>
        <taxon>Bacteria</taxon>
        <taxon>Pseudomonadati</taxon>
        <taxon>Acidobacteriota</taxon>
        <taxon>Holophagae</taxon>
        <taxon>Acanthopleuribacterales</taxon>
        <taxon>Acanthopleuribacteraceae</taxon>
        <taxon>Acanthopleuribacter</taxon>
    </lineage>
</organism>
<name>A0A8J7Q2V3_9BACT</name>
<dbReference type="EMBL" id="JAFREP010000013">
    <property type="protein sequence ID" value="MBO1319537.1"/>
    <property type="molecule type" value="Genomic_DNA"/>
</dbReference>
<accession>A0A8J7Q2V3</accession>
<protein>
    <submittedName>
        <fullName evidence="2">Uncharacterized protein</fullName>
    </submittedName>
</protein>
<dbReference type="AlphaFoldDB" id="A0A8J7Q2V3"/>
<keyword evidence="1" id="KW-0175">Coiled coil</keyword>
<reference evidence="2" key="1">
    <citation type="submission" date="2021-03" db="EMBL/GenBank/DDBJ databases">
        <authorList>
            <person name="Wang G."/>
        </authorList>
    </citation>
    <scope>NUCLEOTIDE SEQUENCE</scope>
    <source>
        <strain evidence="2">KCTC 12899</strain>
    </source>
</reference>
<dbReference type="Proteomes" id="UP000664417">
    <property type="component" value="Unassembled WGS sequence"/>
</dbReference>
<feature type="coiled-coil region" evidence="1">
    <location>
        <begin position="363"/>
        <end position="424"/>
    </location>
</feature>